<feature type="binding site" evidence="15">
    <location>
        <position position="40"/>
    </location>
    <ligand>
        <name>Mg(2+)</name>
        <dbReference type="ChEBI" id="CHEBI:18420"/>
    </ligand>
</feature>
<sequence length="225" mass="25746">MEQLKKFEQILHYQFKNQELLKEALTHKSTKKSHNNERLEFLGDAVLDLIIGEFLYKKFPNAKEGELSKMRASMVNEKAFAKLANYLQIGKYLFISHSEESNEGRKKASILSNAFEATIGAIYLESGLKVAQEITHRLLKEVYPTIDLKALFYDHKTALQELTQAIFGNTPEYIMLDSKGPDHNKEFVMSVWINGKEYATSKGKSKKEAQQNCAKIALEALKEKH</sequence>
<comment type="similarity">
    <text evidence="3">Belongs to the ribonuclease III family.</text>
</comment>
<dbReference type="SUPFAM" id="SSF69065">
    <property type="entry name" value="RNase III domain-like"/>
    <property type="match status" value="1"/>
</dbReference>
<dbReference type="PANTHER" id="PTHR11207">
    <property type="entry name" value="RIBONUCLEASE III"/>
    <property type="match status" value="1"/>
</dbReference>
<keyword evidence="12 15" id="KW-0378">Hydrolase</keyword>
<dbReference type="PANTHER" id="PTHR11207:SF0">
    <property type="entry name" value="RIBONUCLEASE 3"/>
    <property type="match status" value="1"/>
</dbReference>
<evidence type="ECO:0000256" key="10">
    <source>
        <dbReference type="ARBA" id="ARBA00022723"/>
    </source>
</evidence>
<dbReference type="FunFam" id="1.10.1520.10:FF:000001">
    <property type="entry name" value="Ribonuclease 3"/>
    <property type="match status" value="1"/>
</dbReference>
<dbReference type="RefSeq" id="WP_111229328.1">
    <property type="nucleotide sequence ID" value="NZ_NBIU01000005.1"/>
</dbReference>
<dbReference type="HAMAP" id="MF_00104">
    <property type="entry name" value="RNase_III"/>
    <property type="match status" value="1"/>
</dbReference>
<evidence type="ECO:0000256" key="2">
    <source>
        <dbReference type="ARBA" id="ARBA00004496"/>
    </source>
</evidence>
<evidence type="ECO:0000256" key="1">
    <source>
        <dbReference type="ARBA" id="ARBA00000109"/>
    </source>
</evidence>
<keyword evidence="14 15" id="KW-0694">RNA-binding</keyword>
<dbReference type="InterPro" id="IPR000999">
    <property type="entry name" value="RNase_III_dom"/>
</dbReference>
<dbReference type="GO" id="GO:0006397">
    <property type="term" value="P:mRNA processing"/>
    <property type="evidence" value="ECO:0007669"/>
    <property type="project" value="UniProtKB-UniRule"/>
</dbReference>
<evidence type="ECO:0000313" key="18">
    <source>
        <dbReference type="EMBL" id="PZT48607.1"/>
    </source>
</evidence>
<comment type="function">
    <text evidence="15">Digests double-stranded RNA. Involved in the processing of primary rRNA transcript to yield the immediate precursors to the large and small rRNAs (23S and 16S). Processes some mRNAs, and tRNAs when they are encoded in the rRNA operon. Processes pre-crRNA and tracrRNA of type II CRISPR loci if present in the organism.</text>
</comment>
<evidence type="ECO:0000256" key="15">
    <source>
        <dbReference type="HAMAP-Rule" id="MF_00104"/>
    </source>
</evidence>
<dbReference type="Gene3D" id="1.10.1520.10">
    <property type="entry name" value="Ribonuclease III domain"/>
    <property type="match status" value="1"/>
</dbReference>
<dbReference type="SUPFAM" id="SSF54768">
    <property type="entry name" value="dsRNA-binding domain-like"/>
    <property type="match status" value="1"/>
</dbReference>
<organism evidence="18 19">
    <name type="scientific">Helicobacter valdiviensis</name>
    <dbReference type="NCBI Taxonomy" id="1458358"/>
    <lineage>
        <taxon>Bacteria</taxon>
        <taxon>Pseudomonadati</taxon>
        <taxon>Campylobacterota</taxon>
        <taxon>Epsilonproteobacteria</taxon>
        <taxon>Campylobacterales</taxon>
        <taxon>Helicobacteraceae</taxon>
        <taxon>Helicobacter</taxon>
    </lineage>
</organism>
<dbReference type="GO" id="GO:0008033">
    <property type="term" value="P:tRNA processing"/>
    <property type="evidence" value="ECO:0007669"/>
    <property type="project" value="UniProtKB-KW"/>
</dbReference>
<keyword evidence="15" id="KW-0699">rRNA-binding</keyword>
<evidence type="ECO:0000256" key="12">
    <source>
        <dbReference type="ARBA" id="ARBA00022801"/>
    </source>
</evidence>
<dbReference type="EC" id="3.1.26.3" evidence="15"/>
<evidence type="ECO:0000256" key="9">
    <source>
        <dbReference type="ARBA" id="ARBA00022722"/>
    </source>
</evidence>
<feature type="active site" evidence="15">
    <location>
        <position position="44"/>
    </location>
</feature>
<dbReference type="GO" id="GO:0005737">
    <property type="term" value="C:cytoplasm"/>
    <property type="evidence" value="ECO:0007669"/>
    <property type="project" value="UniProtKB-SubCell"/>
</dbReference>
<dbReference type="InterPro" id="IPR036389">
    <property type="entry name" value="RNase_III_sf"/>
</dbReference>
<dbReference type="FunFam" id="3.30.160.20:FF:000003">
    <property type="entry name" value="Ribonuclease 3"/>
    <property type="match status" value="1"/>
</dbReference>
<dbReference type="GO" id="GO:0010468">
    <property type="term" value="P:regulation of gene expression"/>
    <property type="evidence" value="ECO:0007669"/>
    <property type="project" value="TreeGrafter"/>
</dbReference>
<feature type="binding site" evidence="15">
    <location>
        <position position="116"/>
    </location>
    <ligand>
        <name>Mg(2+)</name>
        <dbReference type="ChEBI" id="CHEBI:18420"/>
    </ligand>
</feature>
<dbReference type="GO" id="GO:0003725">
    <property type="term" value="F:double-stranded RNA binding"/>
    <property type="evidence" value="ECO:0007669"/>
    <property type="project" value="TreeGrafter"/>
</dbReference>
<dbReference type="AlphaFoldDB" id="A0A2W6MW25"/>
<dbReference type="PROSITE" id="PS50142">
    <property type="entry name" value="RNASE_3_2"/>
    <property type="match status" value="1"/>
</dbReference>
<dbReference type="CDD" id="cd00593">
    <property type="entry name" value="RIBOc"/>
    <property type="match status" value="1"/>
</dbReference>
<dbReference type="NCBIfam" id="TIGR02191">
    <property type="entry name" value="RNaseIII"/>
    <property type="match status" value="1"/>
</dbReference>
<evidence type="ECO:0000256" key="11">
    <source>
        <dbReference type="ARBA" id="ARBA00022759"/>
    </source>
</evidence>
<dbReference type="InterPro" id="IPR011907">
    <property type="entry name" value="RNase_III"/>
</dbReference>
<keyword evidence="5 15" id="KW-0963">Cytoplasm</keyword>
<dbReference type="PROSITE" id="PS00517">
    <property type="entry name" value="RNASE_3_1"/>
    <property type="match status" value="1"/>
</dbReference>
<evidence type="ECO:0000256" key="13">
    <source>
        <dbReference type="ARBA" id="ARBA00022842"/>
    </source>
</evidence>
<dbReference type="SMART" id="SM00535">
    <property type="entry name" value="RIBOc"/>
    <property type="match status" value="1"/>
</dbReference>
<name>A0A2W6MW25_9HELI</name>
<evidence type="ECO:0000256" key="14">
    <source>
        <dbReference type="ARBA" id="ARBA00022884"/>
    </source>
</evidence>
<evidence type="ECO:0000256" key="4">
    <source>
        <dbReference type="ARBA" id="ARBA00011738"/>
    </source>
</evidence>
<keyword evidence="8 15" id="KW-0819">tRNA processing</keyword>
<comment type="subcellular location">
    <subcellularLocation>
        <location evidence="2 15">Cytoplasm</location>
    </subcellularLocation>
</comment>
<dbReference type="Proteomes" id="UP000249746">
    <property type="component" value="Unassembled WGS sequence"/>
</dbReference>
<dbReference type="OrthoDB" id="9805026at2"/>
<reference evidence="18 19" key="1">
    <citation type="submission" date="2017-03" db="EMBL/GenBank/DDBJ databases">
        <title>Genomic and clinical evidence uncovers the enterohepatic species Helicobacter valdiviensis as a potential human intestinal pathogen.</title>
        <authorList>
            <person name="Fresia P."/>
            <person name="Jara R."/>
            <person name="Sierra R."/>
            <person name="Ferres I."/>
            <person name="Greif G."/>
            <person name="Iraola G."/>
            <person name="Collado L."/>
        </authorList>
    </citation>
    <scope>NUCLEOTIDE SEQUENCE [LARGE SCALE GENOMIC DNA]</scope>
    <source>
        <strain evidence="18 19">WBE14</strain>
    </source>
</reference>
<dbReference type="GO" id="GO:0042802">
    <property type="term" value="F:identical protein binding"/>
    <property type="evidence" value="ECO:0007669"/>
    <property type="project" value="UniProtKB-ARBA"/>
</dbReference>
<comment type="subunit">
    <text evidence="4 15">Homodimer.</text>
</comment>
<dbReference type="CDD" id="cd10845">
    <property type="entry name" value="DSRM_RNAse_III_family"/>
    <property type="match status" value="1"/>
</dbReference>
<feature type="domain" description="DRBM" evidence="16">
    <location>
        <begin position="154"/>
        <end position="223"/>
    </location>
</feature>
<accession>A0A2W6MW25</accession>
<evidence type="ECO:0000313" key="19">
    <source>
        <dbReference type="Proteomes" id="UP000249746"/>
    </source>
</evidence>
<keyword evidence="13 15" id="KW-0460">Magnesium</keyword>
<dbReference type="Pfam" id="PF14622">
    <property type="entry name" value="Ribonucleas_3_3"/>
    <property type="match status" value="1"/>
</dbReference>
<dbReference type="GO" id="GO:0046872">
    <property type="term" value="F:metal ion binding"/>
    <property type="evidence" value="ECO:0007669"/>
    <property type="project" value="UniProtKB-KW"/>
</dbReference>
<feature type="binding site" evidence="15">
    <location>
        <position position="113"/>
    </location>
    <ligand>
        <name>Mg(2+)</name>
        <dbReference type="ChEBI" id="CHEBI:18420"/>
    </ligand>
</feature>
<evidence type="ECO:0000259" key="17">
    <source>
        <dbReference type="PROSITE" id="PS50142"/>
    </source>
</evidence>
<keyword evidence="9 15" id="KW-0540">Nuclease</keyword>
<dbReference type="GO" id="GO:0004525">
    <property type="term" value="F:ribonuclease III activity"/>
    <property type="evidence" value="ECO:0007669"/>
    <property type="project" value="UniProtKB-UniRule"/>
</dbReference>
<evidence type="ECO:0000256" key="5">
    <source>
        <dbReference type="ARBA" id="ARBA00022490"/>
    </source>
</evidence>
<proteinExistence type="inferred from homology"/>
<keyword evidence="6 15" id="KW-0698">rRNA processing</keyword>
<protein>
    <recommendedName>
        <fullName evidence="15">Ribonuclease 3</fullName>
        <ecNumber evidence="15">3.1.26.3</ecNumber>
    </recommendedName>
    <alternativeName>
        <fullName evidence="15">Ribonuclease III</fullName>
        <shortName evidence="15">RNase III</shortName>
    </alternativeName>
</protein>
<evidence type="ECO:0000256" key="3">
    <source>
        <dbReference type="ARBA" id="ARBA00010183"/>
    </source>
</evidence>
<feature type="domain" description="RNase III" evidence="17">
    <location>
        <begin position="4"/>
        <end position="127"/>
    </location>
</feature>
<dbReference type="EMBL" id="NBIU01000005">
    <property type="protein sequence ID" value="PZT48607.1"/>
    <property type="molecule type" value="Genomic_DNA"/>
</dbReference>
<comment type="caution">
    <text evidence="18">The sequence shown here is derived from an EMBL/GenBank/DDBJ whole genome shotgun (WGS) entry which is preliminary data.</text>
</comment>
<feature type="active site" evidence="15">
    <location>
        <position position="116"/>
    </location>
</feature>
<keyword evidence="7 15" id="KW-0507">mRNA processing</keyword>
<evidence type="ECO:0000256" key="6">
    <source>
        <dbReference type="ARBA" id="ARBA00022552"/>
    </source>
</evidence>
<comment type="catalytic activity">
    <reaction evidence="1 15">
        <text>Endonucleolytic cleavage to 5'-phosphomonoester.</text>
        <dbReference type="EC" id="3.1.26.3"/>
    </reaction>
</comment>
<evidence type="ECO:0000256" key="7">
    <source>
        <dbReference type="ARBA" id="ARBA00022664"/>
    </source>
</evidence>
<evidence type="ECO:0000259" key="16">
    <source>
        <dbReference type="PROSITE" id="PS50137"/>
    </source>
</evidence>
<dbReference type="PROSITE" id="PS50137">
    <property type="entry name" value="DS_RBD"/>
    <property type="match status" value="1"/>
</dbReference>
<dbReference type="InterPro" id="IPR014720">
    <property type="entry name" value="dsRBD_dom"/>
</dbReference>
<dbReference type="GO" id="GO:0019843">
    <property type="term" value="F:rRNA binding"/>
    <property type="evidence" value="ECO:0007669"/>
    <property type="project" value="UniProtKB-KW"/>
</dbReference>
<keyword evidence="10 15" id="KW-0479">Metal-binding</keyword>
<evidence type="ECO:0000256" key="8">
    <source>
        <dbReference type="ARBA" id="ARBA00022694"/>
    </source>
</evidence>
<gene>
    <name evidence="15" type="primary">rnc</name>
    <name evidence="18" type="ORF">B6S12_02915</name>
</gene>
<keyword evidence="19" id="KW-1185">Reference proteome</keyword>
<keyword evidence="11 15" id="KW-0255">Endonuclease</keyword>
<dbReference type="Pfam" id="PF00035">
    <property type="entry name" value="dsrm"/>
    <property type="match status" value="1"/>
</dbReference>
<dbReference type="GO" id="GO:0006364">
    <property type="term" value="P:rRNA processing"/>
    <property type="evidence" value="ECO:0007669"/>
    <property type="project" value="UniProtKB-UniRule"/>
</dbReference>
<dbReference type="SMART" id="SM00358">
    <property type="entry name" value="DSRM"/>
    <property type="match status" value="1"/>
</dbReference>
<comment type="cofactor">
    <cofactor evidence="15">
        <name>Mg(2+)</name>
        <dbReference type="ChEBI" id="CHEBI:18420"/>
    </cofactor>
</comment>
<dbReference type="Gene3D" id="3.30.160.20">
    <property type="match status" value="1"/>
</dbReference>